<dbReference type="EMBL" id="BPLR01014876">
    <property type="protein sequence ID" value="GIY71959.1"/>
    <property type="molecule type" value="Genomic_DNA"/>
</dbReference>
<protein>
    <submittedName>
        <fullName evidence="1">Uncharacterized protein</fullName>
    </submittedName>
</protein>
<sequence length="93" mass="10796">MYYSREHRREELKLRFQPPLLSHGQARIPMPSPGWQTYLVTPDNERINHKTAAKTRSNEHNAKMVRGQAVLHSVVDAHDADEVVLENIKFISH</sequence>
<dbReference type="Proteomes" id="UP001054945">
    <property type="component" value="Unassembled WGS sequence"/>
</dbReference>
<organism evidence="1 2">
    <name type="scientific">Caerostris extrusa</name>
    <name type="common">Bark spider</name>
    <name type="synonym">Caerostris bankana</name>
    <dbReference type="NCBI Taxonomy" id="172846"/>
    <lineage>
        <taxon>Eukaryota</taxon>
        <taxon>Metazoa</taxon>
        <taxon>Ecdysozoa</taxon>
        <taxon>Arthropoda</taxon>
        <taxon>Chelicerata</taxon>
        <taxon>Arachnida</taxon>
        <taxon>Araneae</taxon>
        <taxon>Araneomorphae</taxon>
        <taxon>Entelegynae</taxon>
        <taxon>Araneoidea</taxon>
        <taxon>Araneidae</taxon>
        <taxon>Caerostris</taxon>
    </lineage>
</organism>
<comment type="caution">
    <text evidence="1">The sequence shown here is derived from an EMBL/GenBank/DDBJ whole genome shotgun (WGS) entry which is preliminary data.</text>
</comment>
<gene>
    <name evidence="1" type="ORF">CEXT_760561</name>
</gene>
<proteinExistence type="predicted"/>
<dbReference type="AlphaFoldDB" id="A0AAV4VQT3"/>
<accession>A0AAV4VQT3</accession>
<keyword evidence="2" id="KW-1185">Reference proteome</keyword>
<name>A0AAV4VQT3_CAEEX</name>
<reference evidence="1 2" key="1">
    <citation type="submission" date="2021-06" db="EMBL/GenBank/DDBJ databases">
        <title>Caerostris extrusa draft genome.</title>
        <authorList>
            <person name="Kono N."/>
            <person name="Arakawa K."/>
        </authorList>
    </citation>
    <scope>NUCLEOTIDE SEQUENCE [LARGE SCALE GENOMIC DNA]</scope>
</reference>
<evidence type="ECO:0000313" key="1">
    <source>
        <dbReference type="EMBL" id="GIY71959.1"/>
    </source>
</evidence>
<evidence type="ECO:0000313" key="2">
    <source>
        <dbReference type="Proteomes" id="UP001054945"/>
    </source>
</evidence>